<dbReference type="EMBL" id="JAJFZV010000019">
    <property type="protein sequence ID" value="MCC3299510.1"/>
    <property type="molecule type" value="Genomic_DNA"/>
</dbReference>
<dbReference type="Proteomes" id="UP001139158">
    <property type="component" value="Unassembled WGS sequence"/>
</dbReference>
<evidence type="ECO:0000313" key="1">
    <source>
        <dbReference type="EMBL" id="MCC3299510.1"/>
    </source>
</evidence>
<comment type="caution">
    <text evidence="1">The sequence shown here is derived from an EMBL/GenBank/DDBJ whole genome shotgun (WGS) entry which is preliminary data.</text>
</comment>
<gene>
    <name evidence="1" type="ORF">LJ757_17085</name>
</gene>
<keyword evidence="2" id="KW-1185">Reference proteome</keyword>
<name>A0A9X1MHU3_9MICC</name>
<dbReference type="AlphaFoldDB" id="A0A9X1MHU3"/>
<proteinExistence type="predicted"/>
<sequence>MGNEQHGGQQHGPAELLSTVRAMEGQGIPQPKPYIMTVLSAAKAYAGCGETGEGRALCERAWDFAESVPALNHDREVAIHLYDAAWDHRRPRDPLYLTGAFFLAVEEHGPGSPWVPYLMRELYWHLQDRPGWDVFGSLREREEDEELAEALHQMAIAALAGFPAGTNHAERCRRSDVVGFAAQFLFLAGDDLCRRALEEWLSGPVSGYESGTALVSFLLRLPAYGPARAAAERTLQAVEADPDSTGAEKASVLLDVVFGIAMAPDPSGLARLPELEQRIGGLAHGPFSEGEAHVLQEKLYRYVIQRLDEGKEAQPAQREMFGRLLFDPFSAGSTWSSESQARR</sequence>
<dbReference type="RefSeq" id="WP_227897497.1">
    <property type="nucleotide sequence ID" value="NZ_CP099466.1"/>
</dbReference>
<accession>A0A9X1MHU3</accession>
<evidence type="ECO:0000313" key="2">
    <source>
        <dbReference type="Proteomes" id="UP001139158"/>
    </source>
</evidence>
<reference evidence="1" key="1">
    <citation type="submission" date="2021-10" db="EMBL/GenBank/DDBJ databases">
        <title>Novel species in genus Arthrobacter.</title>
        <authorList>
            <person name="Liu Y."/>
        </authorList>
    </citation>
    <scope>NUCLEOTIDE SEQUENCE</scope>
    <source>
        <strain evidence="1">Zg-Y453</strain>
    </source>
</reference>
<protein>
    <submittedName>
        <fullName evidence="1">Uncharacterized protein</fullName>
    </submittedName>
</protein>
<organism evidence="1 2">
    <name type="scientific">Arthrobacter caoxuetaonis</name>
    <dbReference type="NCBI Taxonomy" id="2886935"/>
    <lineage>
        <taxon>Bacteria</taxon>
        <taxon>Bacillati</taxon>
        <taxon>Actinomycetota</taxon>
        <taxon>Actinomycetes</taxon>
        <taxon>Micrococcales</taxon>
        <taxon>Micrococcaceae</taxon>
        <taxon>Arthrobacter</taxon>
    </lineage>
</organism>